<accession>A0A5R9CXD0</accession>
<dbReference type="Pfam" id="PF13022">
    <property type="entry name" value="HTH_Tnp_1_2"/>
    <property type="match status" value="1"/>
</dbReference>
<protein>
    <recommendedName>
        <fullName evidence="1">Homeodomain phBC6A51-type domain-containing protein</fullName>
    </recommendedName>
</protein>
<name>A0A5R9CXD0_9LACO</name>
<gene>
    <name evidence="2" type="ORF">FEZ41_03405</name>
</gene>
<reference evidence="2 3" key="1">
    <citation type="submission" date="2019-05" db="EMBL/GenBank/DDBJ databases">
        <title>The metagenome of a microbial culture collection derived from dairy environment covers the genomic content of the human microbiome.</title>
        <authorList>
            <person name="Roder T."/>
            <person name="Wuthrich D."/>
            <person name="Sattari Z."/>
            <person name="Von Ah U."/>
            <person name="Bar C."/>
            <person name="Ronchi F."/>
            <person name="Macpherson A.J."/>
            <person name="Ganal-Vonarburg S.C."/>
            <person name="Bruggmann R."/>
            <person name="Vergeres G."/>
        </authorList>
    </citation>
    <scope>NUCLEOTIDE SEQUENCE [LARGE SCALE GENOMIC DNA]</scope>
    <source>
        <strain evidence="2 3">FAM 1079</strain>
    </source>
</reference>
<dbReference type="Proteomes" id="UP000305100">
    <property type="component" value="Unassembled WGS sequence"/>
</dbReference>
<dbReference type="Gene3D" id="1.10.10.60">
    <property type="entry name" value="Homeodomain-like"/>
    <property type="match status" value="1"/>
</dbReference>
<evidence type="ECO:0000259" key="1">
    <source>
        <dbReference type="Pfam" id="PF13022"/>
    </source>
</evidence>
<sequence length="120" mass="13709">MITKNQQKAIELMFEGNLSQKEISAQLKIHPTTLSRWKRDKGFIEAMRLYTNETISRSTPKAMITMLKLLNARSELVRYNAAKDLLDRAGFIPTQKHDINANVNPIQILDDVPPESDRDG</sequence>
<dbReference type="AlphaFoldDB" id="A0A5R9CXD0"/>
<dbReference type="EMBL" id="VBSX01000005">
    <property type="protein sequence ID" value="TLQ20438.1"/>
    <property type="molecule type" value="Genomic_DNA"/>
</dbReference>
<dbReference type="InterPro" id="IPR024978">
    <property type="entry name" value="Homeodomain_phBC6A51-type"/>
</dbReference>
<proteinExistence type="predicted"/>
<evidence type="ECO:0000313" key="3">
    <source>
        <dbReference type="Proteomes" id="UP000305100"/>
    </source>
</evidence>
<evidence type="ECO:0000313" key="2">
    <source>
        <dbReference type="EMBL" id="TLQ20438.1"/>
    </source>
</evidence>
<feature type="domain" description="Homeodomain phBC6A51-type" evidence="1">
    <location>
        <begin position="2"/>
        <end position="104"/>
    </location>
</feature>
<dbReference type="OrthoDB" id="2883388at2"/>
<dbReference type="RefSeq" id="WP_138467238.1">
    <property type="nucleotide sequence ID" value="NZ_VBSX01000005.1"/>
</dbReference>
<comment type="caution">
    <text evidence="2">The sequence shown here is derived from an EMBL/GenBank/DDBJ whole genome shotgun (WGS) entry which is preliminary data.</text>
</comment>
<organism evidence="2 3">
    <name type="scientific">Lentilactobacillus parafarraginis</name>
    <dbReference type="NCBI Taxonomy" id="390842"/>
    <lineage>
        <taxon>Bacteria</taxon>
        <taxon>Bacillati</taxon>
        <taxon>Bacillota</taxon>
        <taxon>Bacilli</taxon>
        <taxon>Lactobacillales</taxon>
        <taxon>Lactobacillaceae</taxon>
        <taxon>Lentilactobacillus</taxon>
    </lineage>
</organism>